<keyword evidence="3" id="KW-1133">Transmembrane helix</keyword>
<dbReference type="InterPro" id="IPR014717">
    <property type="entry name" value="Transl_elong_EF1B/ribsomal_bS6"/>
</dbReference>
<keyword evidence="3" id="KW-0812">Transmembrane</keyword>
<dbReference type="STRING" id="241244.ATY39_08535"/>
<evidence type="ECO:0000256" key="3">
    <source>
        <dbReference type="SAM" id="Phobius"/>
    </source>
</evidence>
<reference evidence="5" key="2">
    <citation type="submission" date="2016-03" db="EMBL/GenBank/DDBJ databases">
        <authorList>
            <person name="Ploux O."/>
        </authorList>
    </citation>
    <scope>NUCLEOTIDE SEQUENCE [LARGE SCALE GENOMIC DNA]</scope>
    <source>
        <strain evidence="5">PP9</strain>
    </source>
</reference>
<dbReference type="EMBL" id="CP014806">
    <property type="protein sequence ID" value="AMW99499.1"/>
    <property type="molecule type" value="Genomic_DNA"/>
</dbReference>
<reference evidence="4 5" key="1">
    <citation type="journal article" date="2016" name="Genome Announc.">
        <title>Whole-Genome Sequence of Rummeliibacillus stabekisii Strain PP9 Isolated from Antarctic Soil.</title>
        <authorList>
            <person name="da Mota F.F."/>
            <person name="Vollu R.E."/>
            <person name="Jurelevicius D."/>
            <person name="Seldin L."/>
        </authorList>
    </citation>
    <scope>NUCLEOTIDE SEQUENCE [LARGE SCALE GENOMIC DNA]</scope>
    <source>
        <strain evidence="4 5">PP9</strain>
    </source>
</reference>
<feature type="transmembrane region" description="Helical" evidence="3">
    <location>
        <begin position="12"/>
        <end position="30"/>
    </location>
</feature>
<evidence type="ECO:0000256" key="1">
    <source>
        <dbReference type="SAM" id="Coils"/>
    </source>
</evidence>
<keyword evidence="3" id="KW-0472">Membrane</keyword>
<name>A0A143HDJ9_9BACL</name>
<dbReference type="Proteomes" id="UP000076021">
    <property type="component" value="Chromosome"/>
</dbReference>
<gene>
    <name evidence="4" type="ORF">ATY39_08535</name>
</gene>
<keyword evidence="5" id="KW-1185">Reference proteome</keyword>
<proteinExistence type="predicted"/>
<evidence type="ECO:0008006" key="6">
    <source>
        <dbReference type="Google" id="ProtNLM"/>
    </source>
</evidence>
<protein>
    <recommendedName>
        <fullName evidence="6">Pilus assembly protein PilO</fullName>
    </recommendedName>
</protein>
<evidence type="ECO:0000313" key="4">
    <source>
        <dbReference type="EMBL" id="AMW99499.1"/>
    </source>
</evidence>
<keyword evidence="1" id="KW-0175">Coiled coil</keyword>
<feature type="coiled-coil region" evidence="1">
    <location>
        <begin position="38"/>
        <end position="65"/>
    </location>
</feature>
<feature type="region of interest" description="Disordered" evidence="2">
    <location>
        <begin position="124"/>
        <end position="167"/>
    </location>
</feature>
<evidence type="ECO:0000256" key="2">
    <source>
        <dbReference type="SAM" id="MobiDB-lite"/>
    </source>
</evidence>
<dbReference type="Gene3D" id="3.30.70.60">
    <property type="match status" value="1"/>
</dbReference>
<dbReference type="AlphaFoldDB" id="A0A143HDJ9"/>
<organism evidence="4 5">
    <name type="scientific">Rummeliibacillus stabekisii</name>
    <dbReference type="NCBI Taxonomy" id="241244"/>
    <lineage>
        <taxon>Bacteria</taxon>
        <taxon>Bacillati</taxon>
        <taxon>Bacillota</taxon>
        <taxon>Bacilli</taxon>
        <taxon>Bacillales</taxon>
        <taxon>Caryophanaceae</taxon>
        <taxon>Rummeliibacillus</taxon>
    </lineage>
</organism>
<sequence length="279" mass="30893">MNSLGQNKKVKTILVIALVFLIAFAIYYYLLMPKTEERDALNAQIKDARVEAVTLNNQIKTMKENQQATKKSPTELMAKVPTSIGLSDLIKSIEQVELASDTQIVDMAFNNYDASVKETLQTTIEDNSLDNGQSTNSQAKATGDINTDENTNAQTTTDAKTSNNTTTENANEVVTNEQNNDETLPVSPISLDSLPDSLKLVTMNVTVAAKGEKEIKEFLKEIEILPRIMRIDAVTYESPNKDVEASPDSEENTKDELLQATIQLTTFYYVGQVDDQNVK</sequence>
<accession>A0A143HDJ9</accession>
<dbReference type="KEGG" id="rst:ATY39_08535"/>
<dbReference type="OrthoDB" id="2718487at2"/>
<dbReference type="RefSeq" id="WP_066788549.1">
    <property type="nucleotide sequence ID" value="NZ_CP014806.1"/>
</dbReference>
<evidence type="ECO:0000313" key="5">
    <source>
        <dbReference type="Proteomes" id="UP000076021"/>
    </source>
</evidence>
<feature type="compositionally biased region" description="Polar residues" evidence="2">
    <location>
        <begin position="124"/>
        <end position="154"/>
    </location>
</feature>
<feature type="compositionally biased region" description="Low complexity" evidence="2">
    <location>
        <begin position="155"/>
        <end position="167"/>
    </location>
</feature>